<dbReference type="Gene3D" id="3.90.120.10">
    <property type="entry name" value="DNA Methylase, subunit A, domain 2"/>
    <property type="match status" value="1"/>
</dbReference>
<comment type="catalytic activity">
    <reaction evidence="5 8">
        <text>a 2'-deoxycytidine in DNA + S-adenosyl-L-methionine = a 5-methyl-2'-deoxycytidine in DNA + S-adenosyl-L-homocysteine + H(+)</text>
        <dbReference type="Rhea" id="RHEA:13681"/>
        <dbReference type="Rhea" id="RHEA-COMP:11369"/>
        <dbReference type="Rhea" id="RHEA-COMP:11370"/>
        <dbReference type="ChEBI" id="CHEBI:15378"/>
        <dbReference type="ChEBI" id="CHEBI:57856"/>
        <dbReference type="ChEBI" id="CHEBI:59789"/>
        <dbReference type="ChEBI" id="CHEBI:85452"/>
        <dbReference type="ChEBI" id="CHEBI:85454"/>
        <dbReference type="EC" id="2.1.1.37"/>
    </reaction>
</comment>
<evidence type="ECO:0000256" key="1">
    <source>
        <dbReference type="ARBA" id="ARBA00022603"/>
    </source>
</evidence>
<evidence type="ECO:0000256" key="6">
    <source>
        <dbReference type="PROSITE-ProRule" id="PRU01016"/>
    </source>
</evidence>
<accession>A0A930UCY3</accession>
<keyword evidence="3 6" id="KW-0949">S-adenosyl-L-methionine</keyword>
<dbReference type="InterPro" id="IPR050750">
    <property type="entry name" value="C5-MTase"/>
</dbReference>
<dbReference type="EC" id="2.1.1.37" evidence="8"/>
<protein>
    <recommendedName>
        <fullName evidence="8">Cytosine-specific methyltransferase</fullName>
        <ecNumber evidence="8">2.1.1.37</ecNumber>
    </recommendedName>
</protein>
<dbReference type="RefSeq" id="WP_194312283.1">
    <property type="nucleotide sequence ID" value="NZ_JADHEC010000022.1"/>
</dbReference>
<evidence type="ECO:0000256" key="8">
    <source>
        <dbReference type="RuleBase" id="RU000417"/>
    </source>
</evidence>
<dbReference type="Gene3D" id="3.40.50.150">
    <property type="entry name" value="Vaccinia Virus protein VP39"/>
    <property type="match status" value="1"/>
</dbReference>
<evidence type="ECO:0000256" key="7">
    <source>
        <dbReference type="RuleBase" id="RU000416"/>
    </source>
</evidence>
<dbReference type="Pfam" id="PF00145">
    <property type="entry name" value="DNA_methylase"/>
    <property type="match status" value="2"/>
</dbReference>
<dbReference type="SUPFAM" id="SSF53335">
    <property type="entry name" value="S-adenosyl-L-methionine-dependent methyltransferases"/>
    <property type="match status" value="1"/>
</dbReference>
<dbReference type="InterPro" id="IPR001525">
    <property type="entry name" value="C5_MeTfrase"/>
</dbReference>
<sequence>MNSNNNFTFIDLFAGIGGFRMALNSIGGECLNFSEINKDAINTYCTNFNEGFEYNLGDITKIKDLPAHDLLTGGVPCQSWSIAGRNLGFDDDRGQLWNDTIYLLNKSKPKAFVFENVKGLVDPRNKEALTYILQRIKEAGYFANYYLINSFDYGVPQNRLRIYIIGFREEEYSLKFSLPKPIQNKIRLGNILTDFVASPVKSNENFEKDLFGEVIKPRNMSLSNSNGFNDYFLFNDLRNGHSTIHSWDILDTTDRQKEICYLLLKNRRKSAYGNLDGNPLSYKHFKDLDQTIGKVELDDLVSLEILKKEGYSFLINEYDKNEISEDEKRILECNINTVLFVDYLKTNRDLKLKKISISKTLKTLQEKNIITPEEIRYDFKNTKISTGLYGINRIFLPTSNIFPTLVASDTNDYITTKEINANSELEYREKFLKEIYKTQEFRRITKKEACLIQGFPEDYLLPENRARWMKLIGNSVSVPVIEKLGKAIVETGVFDIQKEIEIYQSAVNSSF</sequence>
<name>A0A930UCY3_9FLAO</name>
<dbReference type="PANTHER" id="PTHR46098">
    <property type="entry name" value="TRNA (CYTOSINE(38)-C(5))-METHYLTRANSFERASE"/>
    <property type="match status" value="1"/>
</dbReference>
<evidence type="ECO:0000256" key="3">
    <source>
        <dbReference type="ARBA" id="ARBA00022691"/>
    </source>
</evidence>
<dbReference type="InterPro" id="IPR031303">
    <property type="entry name" value="C5_meth_CS"/>
</dbReference>
<dbReference type="PRINTS" id="PR00105">
    <property type="entry name" value="C5METTRFRASE"/>
</dbReference>
<evidence type="ECO:0000256" key="5">
    <source>
        <dbReference type="ARBA" id="ARBA00047422"/>
    </source>
</evidence>
<evidence type="ECO:0000256" key="2">
    <source>
        <dbReference type="ARBA" id="ARBA00022679"/>
    </source>
</evidence>
<dbReference type="Proteomes" id="UP000646211">
    <property type="component" value="Unassembled WGS sequence"/>
</dbReference>
<dbReference type="GO" id="GO:0009307">
    <property type="term" value="P:DNA restriction-modification system"/>
    <property type="evidence" value="ECO:0007669"/>
    <property type="project" value="UniProtKB-KW"/>
</dbReference>
<keyword evidence="1 6" id="KW-0489">Methyltransferase</keyword>
<comment type="caution">
    <text evidence="9">The sequence shown here is derived from an EMBL/GenBank/DDBJ whole genome shotgun (WGS) entry which is preliminary data.</text>
</comment>
<evidence type="ECO:0000256" key="4">
    <source>
        <dbReference type="ARBA" id="ARBA00022747"/>
    </source>
</evidence>
<feature type="active site" evidence="6">
    <location>
        <position position="77"/>
    </location>
</feature>
<reference evidence="9" key="1">
    <citation type="submission" date="2020-11" db="EMBL/GenBank/DDBJ databases">
        <title>Genome of Flavobacterium soyangense.</title>
        <authorList>
            <person name="Liu Q."/>
            <person name="Xin Y.-H."/>
        </authorList>
    </citation>
    <scope>NUCLEOTIDE SEQUENCE</scope>
    <source>
        <strain evidence="9">CGMCC 1.13493</strain>
    </source>
</reference>
<dbReference type="InterPro" id="IPR018117">
    <property type="entry name" value="C5_DNA_meth_AS"/>
</dbReference>
<dbReference type="PROSITE" id="PS51679">
    <property type="entry name" value="SAM_MT_C5"/>
    <property type="match status" value="1"/>
</dbReference>
<dbReference type="PROSITE" id="PS00094">
    <property type="entry name" value="C5_MTASE_1"/>
    <property type="match status" value="1"/>
</dbReference>
<dbReference type="NCBIfam" id="TIGR00675">
    <property type="entry name" value="dcm"/>
    <property type="match status" value="1"/>
</dbReference>
<evidence type="ECO:0000313" key="10">
    <source>
        <dbReference type="Proteomes" id="UP000646211"/>
    </source>
</evidence>
<dbReference type="GO" id="GO:0003886">
    <property type="term" value="F:DNA (cytosine-5-)-methyltransferase activity"/>
    <property type="evidence" value="ECO:0007669"/>
    <property type="project" value="UniProtKB-EC"/>
</dbReference>
<keyword evidence="2 6" id="KW-0808">Transferase</keyword>
<dbReference type="InterPro" id="IPR029063">
    <property type="entry name" value="SAM-dependent_MTases_sf"/>
</dbReference>
<dbReference type="PROSITE" id="PS00095">
    <property type="entry name" value="C5_MTASE_2"/>
    <property type="match status" value="1"/>
</dbReference>
<gene>
    <name evidence="9" type="primary">dcm</name>
    <name evidence="9" type="ORF">IR213_10560</name>
</gene>
<dbReference type="AlphaFoldDB" id="A0A930UCY3"/>
<proteinExistence type="inferred from homology"/>
<organism evidence="9 10">
    <name type="scientific">Flavobacterium soyangense</name>
    <dbReference type="NCBI Taxonomy" id="2023265"/>
    <lineage>
        <taxon>Bacteria</taxon>
        <taxon>Pseudomonadati</taxon>
        <taxon>Bacteroidota</taxon>
        <taxon>Flavobacteriia</taxon>
        <taxon>Flavobacteriales</taxon>
        <taxon>Flavobacteriaceae</taxon>
        <taxon>Flavobacterium</taxon>
    </lineage>
</organism>
<evidence type="ECO:0000313" key="9">
    <source>
        <dbReference type="EMBL" id="MBF2709031.1"/>
    </source>
</evidence>
<dbReference type="EMBL" id="JADHEC010000022">
    <property type="protein sequence ID" value="MBF2709031.1"/>
    <property type="molecule type" value="Genomic_DNA"/>
</dbReference>
<keyword evidence="10" id="KW-1185">Reference proteome</keyword>
<dbReference type="GO" id="GO:0032259">
    <property type="term" value="P:methylation"/>
    <property type="evidence" value="ECO:0007669"/>
    <property type="project" value="UniProtKB-KW"/>
</dbReference>
<comment type="similarity">
    <text evidence="6 7">Belongs to the class I-like SAM-binding methyltransferase superfamily. C5-methyltransferase family.</text>
</comment>
<keyword evidence="4" id="KW-0680">Restriction system</keyword>
<dbReference type="PANTHER" id="PTHR46098:SF1">
    <property type="entry name" value="TRNA (CYTOSINE(38)-C(5))-METHYLTRANSFERASE"/>
    <property type="match status" value="1"/>
</dbReference>